<keyword evidence="3" id="KW-1185">Reference proteome</keyword>
<protein>
    <submittedName>
        <fullName evidence="2">Uncharacterized protein</fullName>
    </submittedName>
</protein>
<dbReference type="AlphaFoldDB" id="A0A1R0GYV9"/>
<organism evidence="2 3">
    <name type="scientific">Smittium mucronatum</name>
    <dbReference type="NCBI Taxonomy" id="133383"/>
    <lineage>
        <taxon>Eukaryota</taxon>
        <taxon>Fungi</taxon>
        <taxon>Fungi incertae sedis</taxon>
        <taxon>Zoopagomycota</taxon>
        <taxon>Kickxellomycotina</taxon>
        <taxon>Harpellomycetes</taxon>
        <taxon>Harpellales</taxon>
        <taxon>Legeriomycetaceae</taxon>
        <taxon>Smittium</taxon>
    </lineage>
</organism>
<proteinExistence type="predicted"/>
<name>A0A1R0GYV9_9FUNG</name>
<feature type="transmembrane region" description="Helical" evidence="1">
    <location>
        <begin position="70"/>
        <end position="94"/>
    </location>
</feature>
<dbReference type="Proteomes" id="UP000187455">
    <property type="component" value="Unassembled WGS sequence"/>
</dbReference>
<dbReference type="EMBL" id="LSSL01001975">
    <property type="protein sequence ID" value="OLY82028.1"/>
    <property type="molecule type" value="Genomic_DNA"/>
</dbReference>
<keyword evidence="1" id="KW-0812">Transmembrane</keyword>
<keyword evidence="1" id="KW-1133">Transmembrane helix</keyword>
<sequence>MMKHDLFSLIQMNTILNPIEDIKTIREKKMKDRITLTLCSKYTGTIKITVSINGRRKNMHASEGKNSNSLFLNLICLLPQGMFQLLGIIVIEYFHSTEFQFMEAAHEYEDHMDL</sequence>
<evidence type="ECO:0000313" key="3">
    <source>
        <dbReference type="Proteomes" id="UP000187455"/>
    </source>
</evidence>
<keyword evidence="1" id="KW-0472">Membrane</keyword>
<reference evidence="2 3" key="1">
    <citation type="journal article" date="2016" name="Mol. Biol. Evol.">
        <title>Genome-Wide Survey of Gut Fungi (Harpellales) Reveals the First Horizontally Transferred Ubiquitin Gene from a Mosquito Host.</title>
        <authorList>
            <person name="Wang Y."/>
            <person name="White M.M."/>
            <person name="Kvist S."/>
            <person name="Moncalvo J.M."/>
        </authorList>
    </citation>
    <scope>NUCLEOTIDE SEQUENCE [LARGE SCALE GENOMIC DNA]</scope>
    <source>
        <strain evidence="2 3">ALG-7-W6</strain>
    </source>
</reference>
<evidence type="ECO:0000256" key="1">
    <source>
        <dbReference type="SAM" id="Phobius"/>
    </source>
</evidence>
<gene>
    <name evidence="2" type="ORF">AYI68_g3860</name>
</gene>
<accession>A0A1R0GYV9</accession>
<comment type="caution">
    <text evidence="2">The sequence shown here is derived from an EMBL/GenBank/DDBJ whole genome shotgun (WGS) entry which is preliminary data.</text>
</comment>
<evidence type="ECO:0000313" key="2">
    <source>
        <dbReference type="EMBL" id="OLY82028.1"/>
    </source>
</evidence>